<dbReference type="OrthoDB" id="6359008at2759"/>
<dbReference type="InterPro" id="IPR011626">
    <property type="entry name" value="Alpha-macroglobulin_TED"/>
</dbReference>
<dbReference type="PANTHER" id="PTHR11412">
    <property type="entry name" value="MACROGLOBULIN / COMPLEMENT"/>
    <property type="match status" value="1"/>
</dbReference>
<name>A0A443RYA7_9ACAR</name>
<reference evidence="2 3" key="1">
    <citation type="journal article" date="2018" name="Gigascience">
        <title>Genomes of trombidid mites reveal novel predicted allergens and laterally-transferred genes associated with secondary metabolism.</title>
        <authorList>
            <person name="Dong X."/>
            <person name="Chaisiri K."/>
            <person name="Xia D."/>
            <person name="Armstrong S.D."/>
            <person name="Fang Y."/>
            <person name="Donnelly M.J."/>
            <person name="Kadowaki T."/>
            <person name="McGarry J.W."/>
            <person name="Darby A.C."/>
            <person name="Makepeace B.L."/>
        </authorList>
    </citation>
    <scope>NUCLEOTIDE SEQUENCE [LARGE SCALE GENOMIC DNA]</scope>
    <source>
        <strain evidence="2">UoL-UT</strain>
    </source>
</reference>
<dbReference type="EMBL" id="NCKV01019560">
    <property type="protein sequence ID" value="RWS20165.1"/>
    <property type="molecule type" value="Genomic_DNA"/>
</dbReference>
<feature type="non-terminal residue" evidence="2">
    <location>
        <position position="333"/>
    </location>
</feature>
<feature type="domain" description="Alpha-macroglobulin-like TED" evidence="1">
    <location>
        <begin position="167"/>
        <end position="332"/>
    </location>
</feature>
<gene>
    <name evidence="2" type="ORF">B4U80_12143</name>
</gene>
<dbReference type="VEuPathDB" id="VectorBase:LDEU011875"/>
<dbReference type="Proteomes" id="UP000288716">
    <property type="component" value="Unassembled WGS sequence"/>
</dbReference>
<evidence type="ECO:0000313" key="3">
    <source>
        <dbReference type="Proteomes" id="UP000288716"/>
    </source>
</evidence>
<dbReference type="AlphaFoldDB" id="A0A443RYA7"/>
<accession>A0A443RYA7</accession>
<protein>
    <submittedName>
        <fullName evidence="2">CD109 antigen-like protein</fullName>
    </submittedName>
</protein>
<dbReference type="Gene3D" id="1.50.10.20">
    <property type="match status" value="1"/>
</dbReference>
<sequence length="333" mass="38093">MSINYQADVILDKSQDYCFVKVGEMGLVSARSPDLVCNKKFQHLVYISAYSSKLVHIPIVARTTGKIIVEITGRTQVDKETKKIPFNVVADGASVNVHTSFLLDMTSQALLLKYININVTDDPIIPYQFYRRFVYGSPQAMFTVIGDVVGVPDFDEENIVTYSSLSIARPAKSGELFMFNFAYHYFTLNYLRLTNQLNAKSTRKWLQLLNQDYVYQITYFKDGAFTMFQREGSVWLSAYCARIYYMAQYPEWENDLFIDPTIIEQAIKYVLKYQNPAFGYFEEPEKNASYYRYTPIALTAHVLITLSRIGSLPGNVGVEISNAKKLAVTYLES</sequence>
<dbReference type="PANTHER" id="PTHR11412:SF146">
    <property type="entry name" value="CD109 ANTIGEN"/>
    <property type="match status" value="1"/>
</dbReference>
<organism evidence="2 3">
    <name type="scientific">Leptotrombidium deliense</name>
    <dbReference type="NCBI Taxonomy" id="299467"/>
    <lineage>
        <taxon>Eukaryota</taxon>
        <taxon>Metazoa</taxon>
        <taxon>Ecdysozoa</taxon>
        <taxon>Arthropoda</taxon>
        <taxon>Chelicerata</taxon>
        <taxon>Arachnida</taxon>
        <taxon>Acari</taxon>
        <taxon>Acariformes</taxon>
        <taxon>Trombidiformes</taxon>
        <taxon>Prostigmata</taxon>
        <taxon>Anystina</taxon>
        <taxon>Parasitengona</taxon>
        <taxon>Trombiculoidea</taxon>
        <taxon>Trombiculidae</taxon>
        <taxon>Leptotrombidium</taxon>
    </lineage>
</organism>
<proteinExistence type="predicted"/>
<comment type="caution">
    <text evidence="2">The sequence shown here is derived from an EMBL/GenBank/DDBJ whole genome shotgun (WGS) entry which is preliminary data.</text>
</comment>
<dbReference type="InterPro" id="IPR050473">
    <property type="entry name" value="A2M/Complement_sys"/>
</dbReference>
<evidence type="ECO:0000313" key="2">
    <source>
        <dbReference type="EMBL" id="RWS20165.1"/>
    </source>
</evidence>
<dbReference type="SUPFAM" id="SSF48239">
    <property type="entry name" value="Terpenoid cyclases/Protein prenyltransferases"/>
    <property type="match status" value="1"/>
</dbReference>
<keyword evidence="3" id="KW-1185">Reference proteome</keyword>
<dbReference type="InterPro" id="IPR008930">
    <property type="entry name" value="Terpenoid_cyclase/PrenylTrfase"/>
</dbReference>
<dbReference type="Pfam" id="PF07678">
    <property type="entry name" value="TED_complement"/>
    <property type="match status" value="1"/>
</dbReference>
<dbReference type="STRING" id="299467.A0A443RYA7"/>
<evidence type="ECO:0000259" key="1">
    <source>
        <dbReference type="Pfam" id="PF07678"/>
    </source>
</evidence>
<dbReference type="GO" id="GO:0005615">
    <property type="term" value="C:extracellular space"/>
    <property type="evidence" value="ECO:0007669"/>
    <property type="project" value="InterPro"/>
</dbReference>